<dbReference type="PANTHER" id="PTHR36692:SF2">
    <property type="entry name" value="GEO12064P1"/>
    <property type="match status" value="1"/>
</dbReference>
<dbReference type="GO" id="GO:0019991">
    <property type="term" value="P:septate junction assembly"/>
    <property type="evidence" value="ECO:0007669"/>
    <property type="project" value="InterPro"/>
</dbReference>
<evidence type="ECO:0000256" key="3">
    <source>
        <dbReference type="ARBA" id="ARBA00022989"/>
    </source>
</evidence>
<dbReference type="EnsemblMetazoa" id="PHUM460340-RA">
    <property type="protein sequence ID" value="PHUM460340-PA"/>
    <property type="gene ID" value="PHUM460340"/>
</dbReference>
<dbReference type="HOGENOM" id="CLU_1808523_0_0_1"/>
<dbReference type="EMBL" id="DS235805">
    <property type="protein sequence ID" value="EEB17303.1"/>
    <property type="molecule type" value="Genomic_DNA"/>
</dbReference>
<proteinExistence type="predicted"/>
<dbReference type="OMA" id="MDMFISG"/>
<keyword evidence="2 5" id="KW-0812">Transmembrane</keyword>
<dbReference type="GeneID" id="8238407"/>
<comment type="subcellular location">
    <subcellularLocation>
        <location evidence="1">Membrane</location>
        <topology evidence="1">Multi-pass membrane protein</topology>
    </subcellularLocation>
</comment>
<dbReference type="OrthoDB" id="8187586at2759"/>
<dbReference type="Pfam" id="PF01284">
    <property type="entry name" value="MARVEL"/>
    <property type="match status" value="1"/>
</dbReference>
<evidence type="ECO:0000313" key="8">
    <source>
        <dbReference type="EnsemblMetazoa" id="PHUM460340-PA"/>
    </source>
</evidence>
<feature type="domain" description="MARVEL" evidence="6">
    <location>
        <begin position="6"/>
        <end position="138"/>
    </location>
</feature>
<feature type="transmembrane region" description="Helical" evidence="5">
    <location>
        <begin position="119"/>
        <end position="140"/>
    </location>
</feature>
<evidence type="ECO:0000313" key="7">
    <source>
        <dbReference type="EMBL" id="EEB17303.1"/>
    </source>
</evidence>
<keyword evidence="3 5" id="KW-1133">Transmembrane helix</keyword>
<gene>
    <name evidence="8" type="primary">8238407</name>
    <name evidence="7" type="ORF">Phum_PHUM460340</name>
</gene>
<dbReference type="InParanoid" id="E0VV97"/>
<dbReference type="KEGG" id="phu:Phum_PHUM460340"/>
<evidence type="ECO:0000259" key="6">
    <source>
        <dbReference type="Pfam" id="PF01284"/>
    </source>
</evidence>
<dbReference type="PANTHER" id="PTHR36692">
    <property type="entry name" value="PROTEIN SNAKESKIN"/>
    <property type="match status" value="1"/>
</dbReference>
<evidence type="ECO:0000256" key="1">
    <source>
        <dbReference type="ARBA" id="ARBA00004141"/>
    </source>
</evidence>
<dbReference type="AlphaFoldDB" id="E0VV97"/>
<dbReference type="CTD" id="8238407"/>
<dbReference type="EMBL" id="AAZO01005593">
    <property type="status" value="NOT_ANNOTATED_CDS"/>
    <property type="molecule type" value="Genomic_DNA"/>
</dbReference>
<dbReference type="VEuPathDB" id="VectorBase:PHUM460340"/>
<feature type="transmembrane region" description="Helical" evidence="5">
    <location>
        <begin position="9"/>
        <end position="27"/>
    </location>
</feature>
<reference evidence="8" key="3">
    <citation type="submission" date="2021-02" db="UniProtKB">
        <authorList>
            <consortium name="EnsemblMetazoa"/>
        </authorList>
    </citation>
    <scope>IDENTIFICATION</scope>
    <source>
        <strain evidence="8">USDA</strain>
    </source>
</reference>
<dbReference type="eggNOG" id="ENOG502SY4N">
    <property type="taxonomic scope" value="Eukaryota"/>
</dbReference>
<keyword evidence="4 5" id="KW-0472">Membrane</keyword>
<dbReference type="STRING" id="121224.E0VV97"/>
<dbReference type="GO" id="GO:0005886">
    <property type="term" value="C:plasma membrane"/>
    <property type="evidence" value="ECO:0007669"/>
    <property type="project" value="TreeGrafter"/>
</dbReference>
<dbReference type="Proteomes" id="UP000009046">
    <property type="component" value="Unassembled WGS sequence"/>
</dbReference>
<reference evidence="7" key="1">
    <citation type="submission" date="2007-04" db="EMBL/GenBank/DDBJ databases">
        <title>Annotation of Pediculus humanus corporis strain USDA.</title>
        <authorList>
            <person name="Kirkness E."/>
            <person name="Hannick L."/>
            <person name="Hass B."/>
            <person name="Bruggner R."/>
            <person name="Lawson D."/>
            <person name="Bidwell S."/>
            <person name="Joardar V."/>
            <person name="Caler E."/>
            <person name="Walenz B."/>
            <person name="Inman J."/>
            <person name="Schobel S."/>
            <person name="Galinsky K."/>
            <person name="Amedeo P."/>
            <person name="Strausberg R."/>
        </authorList>
    </citation>
    <scope>NUCLEOTIDE SEQUENCE</scope>
    <source>
        <strain evidence="7">USDA</strain>
    </source>
</reference>
<organism>
    <name type="scientific">Pediculus humanus subsp. corporis</name>
    <name type="common">Body louse</name>
    <dbReference type="NCBI Taxonomy" id="121224"/>
    <lineage>
        <taxon>Eukaryota</taxon>
        <taxon>Metazoa</taxon>
        <taxon>Ecdysozoa</taxon>
        <taxon>Arthropoda</taxon>
        <taxon>Hexapoda</taxon>
        <taxon>Insecta</taxon>
        <taxon>Pterygota</taxon>
        <taxon>Neoptera</taxon>
        <taxon>Paraneoptera</taxon>
        <taxon>Psocodea</taxon>
        <taxon>Troctomorpha</taxon>
        <taxon>Phthiraptera</taxon>
        <taxon>Anoplura</taxon>
        <taxon>Pediculidae</taxon>
        <taxon>Pediculus</taxon>
    </lineage>
</organism>
<evidence type="ECO:0000256" key="2">
    <source>
        <dbReference type="ARBA" id="ARBA00022692"/>
    </source>
</evidence>
<dbReference type="InterPro" id="IPR008253">
    <property type="entry name" value="Marvel"/>
</dbReference>
<evidence type="ECO:0000313" key="9">
    <source>
        <dbReference type="Proteomes" id="UP000009046"/>
    </source>
</evidence>
<evidence type="ECO:0000256" key="5">
    <source>
        <dbReference type="SAM" id="Phobius"/>
    </source>
</evidence>
<keyword evidence="9" id="KW-1185">Reference proteome</keyword>
<name>E0VV97_PEDHC</name>
<feature type="transmembrane region" description="Helical" evidence="5">
    <location>
        <begin position="72"/>
        <end position="93"/>
    </location>
</feature>
<dbReference type="RefSeq" id="XP_002430041.1">
    <property type="nucleotide sequence ID" value="XM_002429996.1"/>
</dbReference>
<protein>
    <recommendedName>
        <fullName evidence="6">MARVEL domain-containing protein</fullName>
    </recommendedName>
</protein>
<reference evidence="7" key="2">
    <citation type="submission" date="2007-04" db="EMBL/GenBank/DDBJ databases">
        <title>The genome of the human body louse.</title>
        <authorList>
            <consortium name="The Human Body Louse Genome Consortium"/>
            <person name="Kirkness E."/>
            <person name="Walenz B."/>
            <person name="Hass B."/>
            <person name="Bruggner R."/>
            <person name="Strausberg R."/>
        </authorList>
    </citation>
    <scope>NUCLEOTIDE SEQUENCE</scope>
    <source>
        <strain evidence="7">USDA</strain>
    </source>
</reference>
<accession>E0VV97</accession>
<dbReference type="InterPro" id="IPR038976">
    <property type="entry name" value="Ssk"/>
</dbReference>
<sequence length="143" mass="15753">MNTKLTVPYILKLIELCLAIIAVGLIVDPINNGVLSFNHNHSGIVYVSWPSYIIINTILLISFVAGERIPKITQVLFSFIGGCLFVAAAAVSLENWRKHHSGEINLLKMNVQQYSDQSIASGILALFCALTFFIDTVITLKFA</sequence>
<feature type="transmembrane region" description="Helical" evidence="5">
    <location>
        <begin position="47"/>
        <end position="65"/>
    </location>
</feature>
<evidence type="ECO:0000256" key="4">
    <source>
        <dbReference type="ARBA" id="ARBA00023136"/>
    </source>
</evidence>